<dbReference type="PANTHER" id="PTHR46771:SF5">
    <property type="entry name" value="DETERIN"/>
    <property type="match status" value="1"/>
</dbReference>
<feature type="compositionally biased region" description="Low complexity" evidence="3">
    <location>
        <begin position="614"/>
        <end position="630"/>
    </location>
</feature>
<feature type="compositionally biased region" description="Basic and acidic residues" evidence="3">
    <location>
        <begin position="579"/>
        <end position="589"/>
    </location>
</feature>
<evidence type="ECO:0000256" key="3">
    <source>
        <dbReference type="SAM" id="MobiDB-lite"/>
    </source>
</evidence>
<dbReference type="RefSeq" id="XP_030987470.1">
    <property type="nucleotide sequence ID" value="XM_031121477.1"/>
</dbReference>
<evidence type="ECO:0008006" key="6">
    <source>
        <dbReference type="Google" id="ProtNLM"/>
    </source>
</evidence>
<reference evidence="5" key="2">
    <citation type="submission" date="2019-10" db="EMBL/GenBank/DDBJ databases">
        <authorList>
            <consortium name="NCBI Genome Project"/>
        </authorList>
    </citation>
    <scope>NUCLEOTIDE SEQUENCE</scope>
    <source>
        <strain evidence="5">NI907</strain>
    </source>
</reference>
<dbReference type="KEGG" id="pgri:PgNI_01405"/>
<feature type="compositionally biased region" description="Basic and acidic residues" evidence="3">
    <location>
        <begin position="470"/>
        <end position="480"/>
    </location>
</feature>
<feature type="compositionally biased region" description="Basic residues" evidence="3">
    <location>
        <begin position="265"/>
        <end position="283"/>
    </location>
</feature>
<feature type="compositionally biased region" description="Polar residues" evidence="3">
    <location>
        <begin position="711"/>
        <end position="727"/>
    </location>
</feature>
<organism evidence="4 5">
    <name type="scientific">Pyricularia grisea</name>
    <name type="common">Crabgrass-specific blast fungus</name>
    <name type="synonym">Magnaporthe grisea</name>
    <dbReference type="NCBI Taxonomy" id="148305"/>
    <lineage>
        <taxon>Eukaryota</taxon>
        <taxon>Fungi</taxon>
        <taxon>Dikarya</taxon>
        <taxon>Ascomycota</taxon>
        <taxon>Pezizomycotina</taxon>
        <taxon>Sordariomycetes</taxon>
        <taxon>Sordariomycetidae</taxon>
        <taxon>Magnaporthales</taxon>
        <taxon>Pyriculariaceae</taxon>
        <taxon>Pyricularia</taxon>
    </lineage>
</organism>
<dbReference type="GO" id="GO:0046872">
    <property type="term" value="F:metal ion binding"/>
    <property type="evidence" value="ECO:0007669"/>
    <property type="project" value="UniProtKB-KW"/>
</dbReference>
<dbReference type="Pfam" id="PF00653">
    <property type="entry name" value="BIR"/>
    <property type="match status" value="2"/>
</dbReference>
<sequence>MASLTGADQYFVYENRLASFLEPQPVAKRRASNASSRTPKTLTWPHKFLPPFELAKAGFYFDPHPSNPDNVTCFLCHKQMDGWEAEDNPIEEHLKHSPSCGWAVTAAVEAEHDGLEQVDPREARLLEARKATFAGRWPYESKKGWKCKIKQLAEAGWIYTPTNESDDNTTCAYCQLALDGWEASDKPIDEHYKRSPDCPFFEFINSRPPPKKTRAKATRGSKASRASTQSAATAASDLTTVTDIPADYDDSVMTTASVMTQSSKKTAKTKKAPAATKARKARTKKEEPVEIHEDIEPEDEETPPPPPPPKPARGRKRASDSMEDSAITNSEAPAPKKRATRVRGSQNPDASVLTTTSQADVEMGESNTRPKTTNGKKRAAAGTSTKATKARKASAMSVASTASTASMRRTKVPADDELDRQLQEDLARPLTDDEDIAADSDSERINVPAATSKAKSKKAAAKKAPAPKVPQEKPEERDFEMFDPTPAQPDEVAVEADLQALEDEVSMAQESKDLAVPKKGKKTGTRKVSKQTKKAKESTPEPAAETAMDLDPEDQPKPTLYDPDVDELSPSAQLNAEVDVFHDASEVHDSSTATIVRNEAPPKRGRGRPKKSTSSRFSSSSQLSRPSIKPGPSPLSEQEPPMPSIVDTNLTRQTGPKKTPEPVLDSLPEAPVSSSARMHKQQSIPPVGRSATQNQPSLPPPATPSAKQAVLSPSQSPQSSDAENQPPSSRPLASAVSKRVVLAPAASSAQKPHDVPVSTPVRATSPMKKRDGGNPRVIGGLQSATPWTAVDIDLIFANHDTLIGADDENMDKEATSSRHVHRFLSQGGDLSSPESRMTVEEWIYHNAGRAEQKLKHECEALVSSFEKEGTRAMRVLEELVVE</sequence>
<feature type="compositionally biased region" description="Polar residues" evidence="3">
    <location>
        <begin position="343"/>
        <end position="373"/>
    </location>
</feature>
<dbReference type="GeneID" id="41956391"/>
<accession>A0A6P8BJT3</accession>
<protein>
    <recommendedName>
        <fullName evidence="6">BIR-domain-containing protein</fullName>
    </recommendedName>
</protein>
<feature type="compositionally biased region" description="Basic and acidic residues" evidence="3">
    <location>
        <begin position="419"/>
        <end position="431"/>
    </location>
</feature>
<evidence type="ECO:0000313" key="4">
    <source>
        <dbReference type="Proteomes" id="UP000515153"/>
    </source>
</evidence>
<dbReference type="Gene3D" id="1.10.1170.10">
    <property type="entry name" value="Inhibitor Of Apoptosis Protein (2mihbC-IAP-1), Chain A"/>
    <property type="match status" value="2"/>
</dbReference>
<gene>
    <name evidence="5" type="ORF">PgNI_01405</name>
</gene>
<reference evidence="5" key="1">
    <citation type="journal article" date="2019" name="Mol. Biol. Evol.">
        <title>Blast fungal genomes show frequent chromosomal changes, gene gains and losses, and effector gene turnover.</title>
        <authorList>
            <person name="Gomez Luciano L.B."/>
            <person name="Jason Tsai I."/>
            <person name="Chuma I."/>
            <person name="Tosa Y."/>
            <person name="Chen Y.H."/>
            <person name="Li J.Y."/>
            <person name="Li M.Y."/>
            <person name="Jade Lu M.Y."/>
            <person name="Nakayashiki H."/>
            <person name="Li W.H."/>
        </authorList>
    </citation>
    <scope>NUCLEOTIDE SEQUENCE</scope>
    <source>
        <strain evidence="5">NI907</strain>
    </source>
</reference>
<feature type="compositionally biased region" description="Basic residues" evidence="3">
    <location>
        <begin position="209"/>
        <end position="219"/>
    </location>
</feature>
<dbReference type="InterPro" id="IPR051190">
    <property type="entry name" value="Baculoviral_IAP"/>
</dbReference>
<feature type="region of interest" description="Disordered" evidence="3">
    <location>
        <begin position="200"/>
        <end position="235"/>
    </location>
</feature>
<feature type="compositionally biased region" description="Polar residues" evidence="3">
    <location>
        <begin position="646"/>
        <end position="656"/>
    </location>
</feature>
<dbReference type="PROSITE" id="PS50143">
    <property type="entry name" value="BIR_REPEAT_2"/>
    <property type="match status" value="2"/>
</dbReference>
<evidence type="ECO:0000256" key="1">
    <source>
        <dbReference type="ARBA" id="ARBA00022723"/>
    </source>
</evidence>
<name>A0A6P8BJT3_PYRGI</name>
<dbReference type="PANTHER" id="PTHR46771">
    <property type="entry name" value="DETERIN"/>
    <property type="match status" value="1"/>
</dbReference>
<dbReference type="Proteomes" id="UP000515153">
    <property type="component" value="Unplaced"/>
</dbReference>
<evidence type="ECO:0000256" key="2">
    <source>
        <dbReference type="ARBA" id="ARBA00022833"/>
    </source>
</evidence>
<keyword evidence="4" id="KW-1185">Reference proteome</keyword>
<dbReference type="CDD" id="cd00022">
    <property type="entry name" value="BIR"/>
    <property type="match status" value="2"/>
</dbReference>
<feature type="compositionally biased region" description="Low complexity" evidence="3">
    <location>
        <begin position="221"/>
        <end position="235"/>
    </location>
</feature>
<evidence type="ECO:0000313" key="5">
    <source>
        <dbReference type="RefSeq" id="XP_030987470.1"/>
    </source>
</evidence>
<dbReference type="AlphaFoldDB" id="A0A6P8BJT3"/>
<reference evidence="5" key="3">
    <citation type="submission" date="2025-08" db="UniProtKB">
        <authorList>
            <consortium name="RefSeq"/>
        </authorList>
    </citation>
    <scope>IDENTIFICATION</scope>
    <source>
        <strain evidence="5">NI907</strain>
    </source>
</reference>
<feature type="compositionally biased region" description="Low complexity" evidence="3">
    <location>
        <begin position="380"/>
        <end position="407"/>
    </location>
</feature>
<proteinExistence type="predicted"/>
<keyword evidence="1" id="KW-0479">Metal-binding</keyword>
<feature type="compositionally biased region" description="Polar residues" evidence="3">
    <location>
        <begin position="672"/>
        <end position="696"/>
    </location>
</feature>
<keyword evidence="2" id="KW-0862">Zinc</keyword>
<feature type="compositionally biased region" description="Basic residues" evidence="3">
    <location>
        <begin position="518"/>
        <end position="533"/>
    </location>
</feature>
<feature type="region of interest" description="Disordered" evidence="3">
    <location>
        <begin position="258"/>
        <end position="777"/>
    </location>
</feature>
<dbReference type="InterPro" id="IPR001370">
    <property type="entry name" value="BIR_rpt"/>
</dbReference>
<feature type="compositionally biased region" description="Basic and acidic residues" evidence="3">
    <location>
        <begin position="284"/>
        <end position="294"/>
    </location>
</feature>
<feature type="compositionally biased region" description="Basic residues" evidence="3">
    <location>
        <begin position="603"/>
        <end position="613"/>
    </location>
</feature>
<dbReference type="SUPFAM" id="SSF57924">
    <property type="entry name" value="Inhibitor of apoptosis (IAP) repeat"/>
    <property type="match status" value="2"/>
</dbReference>
<dbReference type="SMART" id="SM00238">
    <property type="entry name" value="BIR"/>
    <property type="match status" value="2"/>
</dbReference>